<evidence type="ECO:0000256" key="1">
    <source>
        <dbReference type="SAM" id="MobiDB-lite"/>
    </source>
</evidence>
<dbReference type="Proteomes" id="UP001610563">
    <property type="component" value="Unassembled WGS sequence"/>
</dbReference>
<proteinExistence type="predicted"/>
<gene>
    <name evidence="2" type="ORF">BJX66DRAFT_294066</name>
</gene>
<evidence type="ECO:0000313" key="3">
    <source>
        <dbReference type="Proteomes" id="UP001610563"/>
    </source>
</evidence>
<comment type="caution">
    <text evidence="2">The sequence shown here is derived from an EMBL/GenBank/DDBJ whole genome shotgun (WGS) entry which is preliminary data.</text>
</comment>
<reference evidence="2 3" key="1">
    <citation type="submission" date="2024-07" db="EMBL/GenBank/DDBJ databases">
        <title>Section-level genome sequencing and comparative genomics of Aspergillus sections Usti and Cavernicolus.</title>
        <authorList>
            <consortium name="Lawrence Berkeley National Laboratory"/>
            <person name="Nybo J.L."/>
            <person name="Vesth T.C."/>
            <person name="Theobald S."/>
            <person name="Frisvad J.C."/>
            <person name="Larsen T.O."/>
            <person name="Kjaerboelling I."/>
            <person name="Rothschild-Mancinelli K."/>
            <person name="Lyhne E.K."/>
            <person name="Kogle M.E."/>
            <person name="Barry K."/>
            <person name="Clum A."/>
            <person name="Na H."/>
            <person name="Ledsgaard L."/>
            <person name="Lin J."/>
            <person name="Lipzen A."/>
            <person name="Kuo A."/>
            <person name="Riley R."/>
            <person name="Mondo S."/>
            <person name="Labutti K."/>
            <person name="Haridas S."/>
            <person name="Pangalinan J."/>
            <person name="Salamov A.A."/>
            <person name="Simmons B.A."/>
            <person name="Magnuson J.K."/>
            <person name="Chen J."/>
            <person name="Drula E."/>
            <person name="Henrissat B."/>
            <person name="Wiebenga A."/>
            <person name="Lubbers R.J."/>
            <person name="Gomes A.C."/>
            <person name="Makela M.R."/>
            <person name="Stajich J."/>
            <person name="Grigoriev I.V."/>
            <person name="Mortensen U.H."/>
            <person name="De Vries R.P."/>
            <person name="Baker S.E."/>
            <person name="Andersen M.R."/>
        </authorList>
    </citation>
    <scope>NUCLEOTIDE SEQUENCE [LARGE SCALE GENOMIC DNA]</scope>
    <source>
        <strain evidence="2 3">CBS 209.92</strain>
    </source>
</reference>
<sequence length="101" mass="11113">MSQVADGTIRLSGQTLDFRSIDHLHANPDRRINPVRCNSILNTEPASEKEVEQTRYSLNIAILGSGLLLLCNQRKTASQDTGLARVSSRIKTPKKDPASLL</sequence>
<feature type="region of interest" description="Disordered" evidence="1">
    <location>
        <begin position="78"/>
        <end position="101"/>
    </location>
</feature>
<evidence type="ECO:0000313" key="2">
    <source>
        <dbReference type="EMBL" id="KAL2799153.1"/>
    </source>
</evidence>
<accession>A0ABR4GJF6</accession>
<dbReference type="EMBL" id="JBFTWV010000009">
    <property type="protein sequence ID" value="KAL2799153.1"/>
    <property type="molecule type" value="Genomic_DNA"/>
</dbReference>
<keyword evidence="3" id="KW-1185">Reference proteome</keyword>
<protein>
    <submittedName>
        <fullName evidence="2">Uncharacterized protein</fullName>
    </submittedName>
</protein>
<organism evidence="2 3">
    <name type="scientific">Aspergillus keveii</name>
    <dbReference type="NCBI Taxonomy" id="714993"/>
    <lineage>
        <taxon>Eukaryota</taxon>
        <taxon>Fungi</taxon>
        <taxon>Dikarya</taxon>
        <taxon>Ascomycota</taxon>
        <taxon>Pezizomycotina</taxon>
        <taxon>Eurotiomycetes</taxon>
        <taxon>Eurotiomycetidae</taxon>
        <taxon>Eurotiales</taxon>
        <taxon>Aspergillaceae</taxon>
        <taxon>Aspergillus</taxon>
        <taxon>Aspergillus subgen. Nidulantes</taxon>
    </lineage>
</organism>
<name>A0ABR4GJF6_9EURO</name>